<dbReference type="Proteomes" id="UP000437068">
    <property type="component" value="Unassembled WGS sequence"/>
</dbReference>
<sequence length="462" mass="50351">MERSIPQGDTDDENDSARLPNDDQVASGTEAAGDPRRERADGVISTLMNGVTTRHGARSSTRGIRTCAATRAAPFDIASWTSRTLINPRQRPRAIAYENTSGAAAPPVPPPANFDPIPAPHPRGTAAVSEFLQRRQSVVRYVRDAIAVAVNRQKENADRRGRKNMEKFAVGDRVLMSTSGIQPILVTNLGAKKLAPSYLQHSGFILLSTSVGCGDTIPRISPATLPLTSIPAVAPLRRLTLRHSVTRLLVLTPHHSKTAGEAIETLCDLSVLPAIALRLSATVLRLLLTVGVMFGILWKPSCSTTTLVLPRGRVAVFVTATAQYHRIVNTSCVGLGQCRIAGSRARSFSRTFRTAWRRTRQGSYRIRLLQAVRWRAVPSFNVASCVSSSSVRAACASRRRPESLRRRCSHAAPTSPALPTRRPLRLCCCLRLRDSDSKVELPQVQAPSPASFYILDMSMFQA</sequence>
<gene>
    <name evidence="2" type="ORF">PF001_g12662</name>
</gene>
<dbReference type="AlphaFoldDB" id="A0A6A4DB91"/>
<evidence type="ECO:0000256" key="1">
    <source>
        <dbReference type="SAM" id="MobiDB-lite"/>
    </source>
</evidence>
<evidence type="ECO:0000313" key="3">
    <source>
        <dbReference type="Proteomes" id="UP000437068"/>
    </source>
</evidence>
<name>A0A6A4DB91_9STRA</name>
<evidence type="ECO:0000313" key="2">
    <source>
        <dbReference type="EMBL" id="KAE9305274.1"/>
    </source>
</evidence>
<accession>A0A6A4DB91</accession>
<protein>
    <submittedName>
        <fullName evidence="2">Uncharacterized protein</fullName>
    </submittedName>
</protein>
<organism evidence="2 3">
    <name type="scientific">Phytophthora fragariae</name>
    <dbReference type="NCBI Taxonomy" id="53985"/>
    <lineage>
        <taxon>Eukaryota</taxon>
        <taxon>Sar</taxon>
        <taxon>Stramenopiles</taxon>
        <taxon>Oomycota</taxon>
        <taxon>Peronosporomycetes</taxon>
        <taxon>Peronosporales</taxon>
        <taxon>Peronosporaceae</taxon>
        <taxon>Phytophthora</taxon>
    </lineage>
</organism>
<comment type="caution">
    <text evidence="2">The sequence shown here is derived from an EMBL/GenBank/DDBJ whole genome shotgun (WGS) entry which is preliminary data.</text>
</comment>
<feature type="region of interest" description="Disordered" evidence="1">
    <location>
        <begin position="1"/>
        <end position="63"/>
    </location>
</feature>
<feature type="compositionally biased region" description="Polar residues" evidence="1">
    <location>
        <begin position="46"/>
        <end position="63"/>
    </location>
</feature>
<proteinExistence type="predicted"/>
<reference evidence="2 3" key="1">
    <citation type="submission" date="2018-08" db="EMBL/GenBank/DDBJ databases">
        <title>Genomic investigation of the strawberry pathogen Phytophthora fragariae indicates pathogenicity is determined by transcriptional variation in three key races.</title>
        <authorList>
            <person name="Adams T.M."/>
            <person name="Armitage A.D."/>
            <person name="Sobczyk M.K."/>
            <person name="Bates H.J."/>
            <person name="Dunwell J.M."/>
            <person name="Nellist C.F."/>
            <person name="Harrison R.J."/>
        </authorList>
    </citation>
    <scope>NUCLEOTIDE SEQUENCE [LARGE SCALE GENOMIC DNA]</scope>
    <source>
        <strain evidence="2 3">A4</strain>
    </source>
</reference>
<dbReference type="EMBL" id="QXGE01000714">
    <property type="protein sequence ID" value="KAE9305274.1"/>
    <property type="molecule type" value="Genomic_DNA"/>
</dbReference>